<protein>
    <recommendedName>
        <fullName evidence="3">Cell wall synthesis protein Wag31</fullName>
    </recommendedName>
    <alternativeName>
        <fullName evidence="8">Antigen 84</fullName>
    </alternativeName>
</protein>
<evidence type="ECO:0000256" key="8">
    <source>
        <dbReference type="ARBA" id="ARBA00031737"/>
    </source>
</evidence>
<evidence type="ECO:0000256" key="10">
    <source>
        <dbReference type="SAM" id="MobiDB-lite"/>
    </source>
</evidence>
<evidence type="ECO:0000313" key="12">
    <source>
        <dbReference type="Proteomes" id="UP000656042"/>
    </source>
</evidence>
<evidence type="ECO:0000256" key="3">
    <source>
        <dbReference type="ARBA" id="ARBA00018787"/>
    </source>
</evidence>
<comment type="similarity">
    <text evidence="2">Belongs to the DivIVA family.</text>
</comment>
<dbReference type="InterPro" id="IPR007793">
    <property type="entry name" value="DivIVA_fam"/>
</dbReference>
<evidence type="ECO:0000256" key="6">
    <source>
        <dbReference type="ARBA" id="ARBA00023054"/>
    </source>
</evidence>
<reference evidence="11" key="1">
    <citation type="journal article" date="2014" name="Int. J. Syst. Evol. Microbiol.">
        <title>Complete genome sequence of Corynebacterium casei LMG S-19264T (=DSM 44701T), isolated from a smear-ripened cheese.</title>
        <authorList>
            <consortium name="US DOE Joint Genome Institute (JGI-PGF)"/>
            <person name="Walter F."/>
            <person name="Albersmeier A."/>
            <person name="Kalinowski J."/>
            <person name="Ruckert C."/>
        </authorList>
    </citation>
    <scope>NUCLEOTIDE SEQUENCE</scope>
    <source>
        <strain evidence="11">CGMCC 4.7299</strain>
    </source>
</reference>
<dbReference type="NCBIfam" id="TIGR03544">
    <property type="entry name" value="DivI1A_domain"/>
    <property type="match status" value="1"/>
</dbReference>
<dbReference type="PANTHER" id="PTHR35794:SF2">
    <property type="entry name" value="CELL DIVISION PROTEIN DIVIVA"/>
    <property type="match status" value="1"/>
</dbReference>
<dbReference type="AlphaFoldDB" id="A0A8J3C6E9"/>
<accession>A0A8J3C6E9</accession>
<gene>
    <name evidence="11" type="primary">wag31</name>
    <name evidence="11" type="ORF">GCM10012284_58330</name>
</gene>
<keyword evidence="12" id="KW-1185">Reference proteome</keyword>
<feature type="coiled-coil region" evidence="9">
    <location>
        <begin position="32"/>
        <end position="107"/>
    </location>
</feature>
<keyword evidence="6 9" id="KW-0175">Coiled coil</keyword>
<evidence type="ECO:0000256" key="5">
    <source>
        <dbReference type="ARBA" id="ARBA00022618"/>
    </source>
</evidence>
<evidence type="ECO:0000256" key="2">
    <source>
        <dbReference type="ARBA" id="ARBA00009008"/>
    </source>
</evidence>
<evidence type="ECO:0000256" key="9">
    <source>
        <dbReference type="SAM" id="Coils"/>
    </source>
</evidence>
<comment type="subcellular location">
    <subcellularLocation>
        <location evidence="1">Cytoplasm</location>
    </subcellularLocation>
</comment>
<dbReference type="Gene3D" id="6.10.250.660">
    <property type="match status" value="1"/>
</dbReference>
<sequence>MSLTPADIHNTQFAKAPRGRRGYDENDVDVLLDEATGEMIRLLEENNVLRHRLGAGAPVDGREADRRAARAELSAATDALDRAHRACDRAEQEARLVRRQLDEVNQAAAAAATERNETSPERVLMMAQHTAEVYVREARDESQILLAEAGERAGRTLREARDAVAAIDRRSHDYQSAAAADLVTDRERVLRDIDKLTRFAADYHGALQRHLHRQGRLIDGTASQ</sequence>
<feature type="compositionally biased region" description="Polar residues" evidence="10">
    <location>
        <begin position="1"/>
        <end position="13"/>
    </location>
</feature>
<dbReference type="Pfam" id="PF05103">
    <property type="entry name" value="DivIVA"/>
    <property type="match status" value="1"/>
</dbReference>
<name>A0A8J3C6E9_9ACTN</name>
<dbReference type="InterPro" id="IPR019933">
    <property type="entry name" value="DivIVA_domain"/>
</dbReference>
<dbReference type="GO" id="GO:0005737">
    <property type="term" value="C:cytoplasm"/>
    <property type="evidence" value="ECO:0007669"/>
    <property type="project" value="UniProtKB-SubCell"/>
</dbReference>
<dbReference type="EMBL" id="BMMX01000050">
    <property type="protein sequence ID" value="GGL16015.1"/>
    <property type="molecule type" value="Genomic_DNA"/>
</dbReference>
<keyword evidence="5" id="KW-0132">Cell division</keyword>
<dbReference type="Proteomes" id="UP000656042">
    <property type="component" value="Unassembled WGS sequence"/>
</dbReference>
<evidence type="ECO:0000313" key="11">
    <source>
        <dbReference type="EMBL" id="GGL16015.1"/>
    </source>
</evidence>
<comment type="caution">
    <text evidence="11">The sequence shown here is derived from an EMBL/GenBank/DDBJ whole genome shotgun (WGS) entry which is preliminary data.</text>
</comment>
<reference evidence="11" key="2">
    <citation type="submission" date="2020-09" db="EMBL/GenBank/DDBJ databases">
        <authorList>
            <person name="Sun Q."/>
            <person name="Zhou Y."/>
        </authorList>
    </citation>
    <scope>NUCLEOTIDE SEQUENCE</scope>
    <source>
        <strain evidence="11">CGMCC 4.7299</strain>
    </source>
</reference>
<dbReference type="GO" id="GO:0051301">
    <property type="term" value="P:cell division"/>
    <property type="evidence" value="ECO:0007669"/>
    <property type="project" value="UniProtKB-KW"/>
</dbReference>
<dbReference type="PANTHER" id="PTHR35794">
    <property type="entry name" value="CELL DIVISION PROTEIN DIVIVA"/>
    <property type="match status" value="1"/>
</dbReference>
<evidence type="ECO:0000256" key="7">
    <source>
        <dbReference type="ARBA" id="ARBA00023306"/>
    </source>
</evidence>
<proteinExistence type="inferred from homology"/>
<evidence type="ECO:0000256" key="1">
    <source>
        <dbReference type="ARBA" id="ARBA00004496"/>
    </source>
</evidence>
<organism evidence="11 12">
    <name type="scientific">Mangrovihabitans endophyticus</name>
    <dbReference type="NCBI Taxonomy" id="1751298"/>
    <lineage>
        <taxon>Bacteria</taxon>
        <taxon>Bacillati</taxon>
        <taxon>Actinomycetota</taxon>
        <taxon>Actinomycetes</taxon>
        <taxon>Micromonosporales</taxon>
        <taxon>Micromonosporaceae</taxon>
        <taxon>Mangrovihabitans</taxon>
    </lineage>
</organism>
<feature type="region of interest" description="Disordered" evidence="10">
    <location>
        <begin position="1"/>
        <end position="21"/>
    </location>
</feature>
<keyword evidence="4" id="KW-0963">Cytoplasm</keyword>
<keyword evidence="7" id="KW-0131">Cell cycle</keyword>
<evidence type="ECO:0000256" key="4">
    <source>
        <dbReference type="ARBA" id="ARBA00022490"/>
    </source>
</evidence>
<dbReference type="RefSeq" id="WP_189082545.1">
    <property type="nucleotide sequence ID" value="NZ_BMMX01000050.1"/>
</dbReference>